<keyword evidence="1" id="KW-0175">Coiled coil</keyword>
<accession>A0A347U7L1</accession>
<dbReference type="Proteomes" id="UP000290588">
    <property type="component" value="Unassembled WGS sequence"/>
</dbReference>
<evidence type="ECO:0000256" key="1">
    <source>
        <dbReference type="SAM" id="Coils"/>
    </source>
</evidence>
<name>A0A347U7L1_9BACT</name>
<dbReference type="KEGG" id="aell:AELL_1170"/>
<feature type="coiled-coil region" evidence="1">
    <location>
        <begin position="246"/>
        <end position="325"/>
    </location>
</feature>
<evidence type="ECO:0000313" key="4">
    <source>
        <dbReference type="EMBL" id="RXI30563.1"/>
    </source>
</evidence>
<feature type="coiled-coil region" evidence="1">
    <location>
        <begin position="366"/>
        <end position="400"/>
    </location>
</feature>
<dbReference type="EMBL" id="NXIG01000006">
    <property type="protein sequence ID" value="RXI30563.1"/>
    <property type="molecule type" value="Genomic_DNA"/>
</dbReference>
<dbReference type="AlphaFoldDB" id="A0A347U7L1"/>
<protein>
    <recommendedName>
        <fullName evidence="7">Mobilization protein</fullName>
    </recommendedName>
</protein>
<evidence type="ECO:0000313" key="3">
    <source>
        <dbReference type="EMBL" id="AXX94839.1"/>
    </source>
</evidence>
<dbReference type="Proteomes" id="UP000262582">
    <property type="component" value="Chromosome"/>
</dbReference>
<organism evidence="4 6">
    <name type="scientific">Arcobacter ellisii</name>
    <dbReference type="NCBI Taxonomy" id="913109"/>
    <lineage>
        <taxon>Bacteria</taxon>
        <taxon>Pseudomonadati</taxon>
        <taxon>Campylobacterota</taxon>
        <taxon>Epsilonproteobacteria</taxon>
        <taxon>Campylobacterales</taxon>
        <taxon>Arcobacteraceae</taxon>
        <taxon>Arcobacter</taxon>
    </lineage>
</organism>
<evidence type="ECO:0008006" key="7">
    <source>
        <dbReference type="Google" id="ProtNLM"/>
    </source>
</evidence>
<evidence type="ECO:0000313" key="6">
    <source>
        <dbReference type="Proteomes" id="UP000290588"/>
    </source>
</evidence>
<reference evidence="4 6" key="1">
    <citation type="submission" date="2017-09" db="EMBL/GenBank/DDBJ databases">
        <title>Genomics of the genus Arcobacter.</title>
        <authorList>
            <person name="Perez-Cataluna A."/>
            <person name="Figueras M.J."/>
            <person name="Salas-Masso N."/>
        </authorList>
    </citation>
    <scope>NUCLEOTIDE SEQUENCE [LARGE SCALE GENOMIC DNA]</scope>
    <source>
        <strain evidence="4 6">CECT 7837</strain>
    </source>
</reference>
<evidence type="ECO:0000256" key="2">
    <source>
        <dbReference type="SAM" id="MobiDB-lite"/>
    </source>
</evidence>
<feature type="region of interest" description="Disordered" evidence="2">
    <location>
        <begin position="1"/>
        <end position="49"/>
    </location>
</feature>
<dbReference type="RefSeq" id="WP_118917046.1">
    <property type="nucleotide sequence ID" value="NZ_CP032097.1"/>
</dbReference>
<sequence>MSFEYELEDEFEKNSGTPTPKGGFKTSKNDYENTTNNFAGEKNKLNSSSKKVAKSSINFQKVNIHAFKHNAREEEKKANTIFEEYTKDNEFDIGSKEALTKFNEMYKKAKENRLEKGLNKTADKKNTLWEAIVNLKTEHKLDDVLELAKKIEKETGFQTIQVAIHKDEGQEKDGKLIRKNHHAHISFFTLDKETGQQMYRREHMNRTKLIKLQDIVAEHLGMERGERGSKAKRLGHKEYKVVMKEKEEYLEKLRLLKLAINNQREELKEQKATRPEYAKLEQVNKDLKQQLELKELSLEDLKQLIDEKVKTINIQNEKLTKLEQKERDTTLTVKGEILKERVTISKGILKKEDRYIYHTESVDNFIVKSKNKEEELNRKVEQLEKNNDILQEKANQYERFKVFAKAYFKTADFDKVKELIKEKMPRIDVIKTNDKDRGFERD</sequence>
<dbReference type="OrthoDB" id="5353371at2"/>
<evidence type="ECO:0000313" key="5">
    <source>
        <dbReference type="Proteomes" id="UP000262582"/>
    </source>
</evidence>
<keyword evidence="5" id="KW-1185">Reference proteome</keyword>
<feature type="compositionally biased region" description="Acidic residues" evidence="2">
    <location>
        <begin position="1"/>
        <end position="11"/>
    </location>
</feature>
<reference evidence="3 5" key="2">
    <citation type="submission" date="2018-08" db="EMBL/GenBank/DDBJ databases">
        <title>Complete genome of the Arcobacter ellisii type strain LMG 26155.</title>
        <authorList>
            <person name="Miller W.G."/>
            <person name="Yee E."/>
            <person name="Bono J.L."/>
        </authorList>
    </citation>
    <scope>NUCLEOTIDE SEQUENCE [LARGE SCALE GENOMIC DNA]</scope>
    <source>
        <strain evidence="3 5">LMG 26155</strain>
    </source>
</reference>
<proteinExistence type="predicted"/>
<gene>
    <name evidence="3" type="ORF">AELL_1170</name>
    <name evidence="4" type="ORF">CP962_07280</name>
</gene>
<dbReference type="EMBL" id="CP032097">
    <property type="protein sequence ID" value="AXX94839.1"/>
    <property type="molecule type" value="Genomic_DNA"/>
</dbReference>